<evidence type="ECO:0000313" key="3">
    <source>
        <dbReference type="Proteomes" id="UP001180840"/>
    </source>
</evidence>
<evidence type="ECO:0000313" key="2">
    <source>
        <dbReference type="EMBL" id="MDR7329834.1"/>
    </source>
</evidence>
<organism evidence="2 3">
    <name type="scientific">Corynebacterium guangdongense</name>
    <dbReference type="NCBI Taxonomy" id="1783348"/>
    <lineage>
        <taxon>Bacteria</taxon>
        <taxon>Bacillati</taxon>
        <taxon>Actinomycetota</taxon>
        <taxon>Actinomycetes</taxon>
        <taxon>Mycobacteriales</taxon>
        <taxon>Corynebacteriaceae</taxon>
        <taxon>Corynebacterium</taxon>
    </lineage>
</organism>
<dbReference type="Pfam" id="PF02698">
    <property type="entry name" value="DUF218"/>
    <property type="match status" value="1"/>
</dbReference>
<proteinExistence type="predicted"/>
<sequence>MEIMFIGALLAAALFLVVIANPPKTDPQAADVVVVIAGASDGRHDIGANLIHSGVSDSLVVSNPHGPRDRIGYRLCHGEGVPEGTGTWCLNPVPSSTTGEAQTFQTLADEQGWESAVLVTSRLHHRRVALNFNRCTDVAVQVVHVPNLTRDHFARLALWEAGGYLKFFATNPC</sequence>
<gene>
    <name evidence="2" type="ORF">J2S39_001510</name>
</gene>
<evidence type="ECO:0000259" key="1">
    <source>
        <dbReference type="Pfam" id="PF02698"/>
    </source>
</evidence>
<dbReference type="InterPro" id="IPR003848">
    <property type="entry name" value="DUF218"/>
</dbReference>
<protein>
    <submittedName>
        <fullName evidence="2">Uncharacterized SAM-binding protein YcdF (DUF218 family)</fullName>
    </submittedName>
</protein>
<feature type="domain" description="DUF218" evidence="1">
    <location>
        <begin position="31"/>
        <end position="146"/>
    </location>
</feature>
<accession>A0ABU1ZY18</accession>
<dbReference type="Proteomes" id="UP001180840">
    <property type="component" value="Unassembled WGS sequence"/>
</dbReference>
<comment type="caution">
    <text evidence="2">The sequence shown here is derived from an EMBL/GenBank/DDBJ whole genome shotgun (WGS) entry which is preliminary data.</text>
</comment>
<reference evidence="2" key="1">
    <citation type="submission" date="2023-07" db="EMBL/GenBank/DDBJ databases">
        <title>Sequencing the genomes of 1000 actinobacteria strains.</title>
        <authorList>
            <person name="Klenk H.-P."/>
        </authorList>
    </citation>
    <scope>NUCLEOTIDE SEQUENCE</scope>
    <source>
        <strain evidence="2">DSM 107476</strain>
    </source>
</reference>
<name>A0ABU1ZY18_9CORY</name>
<keyword evidence="3" id="KW-1185">Reference proteome</keyword>
<dbReference type="EMBL" id="JAVDXZ010000001">
    <property type="protein sequence ID" value="MDR7329834.1"/>
    <property type="molecule type" value="Genomic_DNA"/>
</dbReference>